<dbReference type="EMBL" id="QYUM01000004">
    <property type="protein sequence ID" value="RJF86025.1"/>
    <property type="molecule type" value="Genomic_DNA"/>
</dbReference>
<dbReference type="SMART" id="SM01118">
    <property type="entry name" value="CYTH"/>
    <property type="match status" value="1"/>
</dbReference>
<organism evidence="3 4">
    <name type="scientific">Sphingomonas cavernae</name>
    <dbReference type="NCBI Taxonomy" id="2320861"/>
    <lineage>
        <taxon>Bacteria</taxon>
        <taxon>Pseudomonadati</taxon>
        <taxon>Pseudomonadota</taxon>
        <taxon>Alphaproteobacteria</taxon>
        <taxon>Sphingomonadales</taxon>
        <taxon>Sphingomonadaceae</taxon>
        <taxon>Sphingomonas</taxon>
    </lineage>
</organism>
<dbReference type="PIRSF" id="PIRSF016487">
    <property type="entry name" value="CYTH_UCP016487"/>
    <property type="match status" value="1"/>
</dbReference>
<dbReference type="Proteomes" id="UP000286100">
    <property type="component" value="Unassembled WGS sequence"/>
</dbReference>
<name>A0A418W7P8_9SPHN</name>
<dbReference type="PANTHER" id="PTHR40114:SF1">
    <property type="entry name" value="SLR0698 PROTEIN"/>
    <property type="match status" value="1"/>
</dbReference>
<gene>
    <name evidence="3" type="ORF">D3876_19530</name>
</gene>
<keyword evidence="4" id="KW-1185">Reference proteome</keyword>
<protein>
    <submittedName>
        <fullName evidence="3">CYTH domain-containing protein</fullName>
    </submittedName>
</protein>
<reference evidence="3 4" key="1">
    <citation type="submission" date="2018-09" db="EMBL/GenBank/DDBJ databases">
        <authorList>
            <person name="Zhu H."/>
        </authorList>
    </citation>
    <scope>NUCLEOTIDE SEQUENCE [LARGE SCALE GENOMIC DNA]</scope>
    <source>
        <strain evidence="3 4">K2R01-6</strain>
    </source>
</reference>
<dbReference type="Gene3D" id="2.40.320.10">
    <property type="entry name" value="Hypothetical Protein Pfu-838710-001"/>
    <property type="match status" value="1"/>
</dbReference>
<dbReference type="PROSITE" id="PS51707">
    <property type="entry name" value="CYTH"/>
    <property type="match status" value="1"/>
</dbReference>
<dbReference type="InterPro" id="IPR033469">
    <property type="entry name" value="CYTH-like_dom_sf"/>
</dbReference>
<evidence type="ECO:0000259" key="2">
    <source>
        <dbReference type="PROSITE" id="PS51707"/>
    </source>
</evidence>
<dbReference type="PANTHER" id="PTHR40114">
    <property type="entry name" value="SLR0698 PROTEIN"/>
    <property type="match status" value="1"/>
</dbReference>
<dbReference type="CDD" id="cd07891">
    <property type="entry name" value="CYTH-like_CthTTM-like_1"/>
    <property type="match status" value="1"/>
</dbReference>
<evidence type="ECO:0000313" key="3">
    <source>
        <dbReference type="EMBL" id="RJF86025.1"/>
    </source>
</evidence>
<dbReference type="SUPFAM" id="SSF55154">
    <property type="entry name" value="CYTH-like phosphatases"/>
    <property type="match status" value="1"/>
</dbReference>
<proteinExistence type="predicted"/>
<dbReference type="InterPro" id="IPR023577">
    <property type="entry name" value="CYTH_domain"/>
</dbReference>
<dbReference type="AlphaFoldDB" id="A0A418W7P8"/>
<dbReference type="Pfam" id="PF01928">
    <property type="entry name" value="CYTH"/>
    <property type="match status" value="1"/>
</dbReference>
<sequence>MAIEIERKFLVADDRWKSEVVAVKAIRQGYLAREGAASVRVRVVDGTSAMLTVKSERGGEGRLEFEYAIPIEDAEPLLGLATGELIVKRRHLVPVTGDKLIWEVDVFEGRLAGLVLAEIELDHPGRAVDLPDWLGPEVTDDPRYQNARLAAAVGPPAIVDTQPR</sequence>
<feature type="domain" description="CYTH" evidence="2">
    <location>
        <begin position="2"/>
        <end position="151"/>
    </location>
</feature>
<evidence type="ECO:0000256" key="1">
    <source>
        <dbReference type="PIRSR" id="PIRSR016487-1"/>
    </source>
</evidence>
<dbReference type="RefSeq" id="WP_119765347.1">
    <property type="nucleotide sequence ID" value="NZ_QYUM01000004.1"/>
</dbReference>
<feature type="active site" description="Proton acceptor" evidence="1">
    <location>
        <position position="30"/>
    </location>
</feature>
<accession>A0A418W7P8</accession>
<evidence type="ECO:0000313" key="4">
    <source>
        <dbReference type="Proteomes" id="UP000286100"/>
    </source>
</evidence>
<comment type="caution">
    <text evidence="3">The sequence shown here is derived from an EMBL/GenBank/DDBJ whole genome shotgun (WGS) entry which is preliminary data.</text>
</comment>
<dbReference type="InterPro" id="IPR012042">
    <property type="entry name" value="NeuTTM/CthTTM-like"/>
</dbReference>
<dbReference type="OrthoDB" id="9805588at2"/>